<dbReference type="GO" id="GO:0019185">
    <property type="term" value="C:snRNA-activating protein complex"/>
    <property type="evidence" value="ECO:0007669"/>
    <property type="project" value="TreeGrafter"/>
</dbReference>
<feature type="domain" description="HTH myb-type" evidence="7">
    <location>
        <begin position="490"/>
        <end position="546"/>
    </location>
</feature>
<dbReference type="GO" id="GO:0042796">
    <property type="term" value="P:snRNA transcription by RNA polymerase III"/>
    <property type="evidence" value="ECO:0007669"/>
    <property type="project" value="TreeGrafter"/>
</dbReference>
<accession>A0A4U7KNB9</accession>
<dbReference type="InterPro" id="IPR009057">
    <property type="entry name" value="Homeodomain-like_sf"/>
</dbReference>
<keyword evidence="4" id="KW-0539">Nucleus</keyword>
<evidence type="ECO:0000256" key="3">
    <source>
        <dbReference type="ARBA" id="ARBA00023163"/>
    </source>
</evidence>
<feature type="compositionally biased region" description="Polar residues" evidence="5">
    <location>
        <begin position="275"/>
        <end position="289"/>
    </location>
</feature>
<feature type="domain" description="Myb-like" evidence="6">
    <location>
        <begin position="490"/>
        <end position="542"/>
    </location>
</feature>
<feature type="compositionally biased region" description="Polar residues" evidence="5">
    <location>
        <begin position="677"/>
        <end position="699"/>
    </location>
</feature>
<evidence type="ECO:0000259" key="6">
    <source>
        <dbReference type="PROSITE" id="PS50090"/>
    </source>
</evidence>
<feature type="compositionally biased region" description="Polar residues" evidence="5">
    <location>
        <begin position="1"/>
        <end position="12"/>
    </location>
</feature>
<dbReference type="KEGG" id="sgra:EX895_006440"/>
<evidence type="ECO:0000313" key="8">
    <source>
        <dbReference type="EMBL" id="TKY84538.1"/>
    </source>
</evidence>
<dbReference type="InterPro" id="IPR001005">
    <property type="entry name" value="SANT/Myb"/>
</dbReference>
<dbReference type="SUPFAM" id="SSF46689">
    <property type="entry name" value="Homeodomain-like"/>
    <property type="match status" value="2"/>
</dbReference>
<dbReference type="GO" id="GO:0000978">
    <property type="term" value="F:RNA polymerase II cis-regulatory region sequence-specific DNA binding"/>
    <property type="evidence" value="ECO:0007669"/>
    <property type="project" value="TreeGrafter"/>
</dbReference>
<feature type="region of interest" description="Disordered" evidence="5">
    <location>
        <begin position="271"/>
        <end position="293"/>
    </location>
</feature>
<evidence type="ECO:0000256" key="1">
    <source>
        <dbReference type="ARBA" id="ARBA00023015"/>
    </source>
</evidence>
<dbReference type="Proteomes" id="UP000306050">
    <property type="component" value="Chromosome SGRAM_9"/>
</dbReference>
<dbReference type="InterPro" id="IPR017930">
    <property type="entry name" value="Myb_dom"/>
</dbReference>
<dbReference type="OrthoDB" id="2143914at2759"/>
<keyword evidence="2" id="KW-0238">DNA-binding</keyword>
<dbReference type="AlphaFoldDB" id="A0A4U7KNB9"/>
<protein>
    <recommendedName>
        <fullName evidence="10">Myb-like domain-containing protein</fullName>
    </recommendedName>
</protein>
<dbReference type="InterPro" id="IPR051575">
    <property type="entry name" value="Myb-like_DNA-bd"/>
</dbReference>
<name>A0A4U7KNB9_9BASI</name>
<evidence type="ECO:0000259" key="7">
    <source>
        <dbReference type="PROSITE" id="PS51294"/>
    </source>
</evidence>
<dbReference type="RefSeq" id="XP_029736523.1">
    <property type="nucleotide sequence ID" value="XM_029887031.1"/>
</dbReference>
<organism evidence="8 9">
    <name type="scientific">Sporisorium graminicola</name>
    <dbReference type="NCBI Taxonomy" id="280036"/>
    <lineage>
        <taxon>Eukaryota</taxon>
        <taxon>Fungi</taxon>
        <taxon>Dikarya</taxon>
        <taxon>Basidiomycota</taxon>
        <taxon>Ustilaginomycotina</taxon>
        <taxon>Ustilaginomycetes</taxon>
        <taxon>Ustilaginales</taxon>
        <taxon>Ustilaginaceae</taxon>
        <taxon>Sporisorium</taxon>
    </lineage>
</organism>
<dbReference type="Pfam" id="PF00249">
    <property type="entry name" value="Myb_DNA-binding"/>
    <property type="match status" value="1"/>
</dbReference>
<evidence type="ECO:0000256" key="4">
    <source>
        <dbReference type="ARBA" id="ARBA00023242"/>
    </source>
</evidence>
<feature type="region of interest" description="Disordered" evidence="5">
    <location>
        <begin position="1"/>
        <end position="88"/>
    </location>
</feature>
<dbReference type="GO" id="GO:0001006">
    <property type="term" value="F:RNA polymerase III type 3 promoter sequence-specific DNA binding"/>
    <property type="evidence" value="ECO:0007669"/>
    <property type="project" value="TreeGrafter"/>
</dbReference>
<dbReference type="CDD" id="cd00167">
    <property type="entry name" value="SANT"/>
    <property type="match status" value="1"/>
</dbReference>
<gene>
    <name evidence="8" type="ORF">EX895_006440</name>
</gene>
<dbReference type="PANTHER" id="PTHR46621">
    <property type="entry name" value="SNRNA-ACTIVATING PROTEIN COMPLEX SUBUNIT 4"/>
    <property type="match status" value="1"/>
</dbReference>
<evidence type="ECO:0000256" key="2">
    <source>
        <dbReference type="ARBA" id="ARBA00023125"/>
    </source>
</evidence>
<dbReference type="Pfam" id="PF13921">
    <property type="entry name" value="Myb_DNA-bind_6"/>
    <property type="match status" value="1"/>
</dbReference>
<comment type="caution">
    <text evidence="8">The sequence shown here is derived from an EMBL/GenBank/DDBJ whole genome shotgun (WGS) entry which is preliminary data.</text>
</comment>
<keyword evidence="3" id="KW-0804">Transcription</keyword>
<dbReference type="PANTHER" id="PTHR46621:SF1">
    <property type="entry name" value="SNRNA-ACTIVATING PROTEIN COMPLEX SUBUNIT 4"/>
    <property type="match status" value="1"/>
</dbReference>
<dbReference type="GO" id="GO:0042795">
    <property type="term" value="P:snRNA transcription by RNA polymerase II"/>
    <property type="evidence" value="ECO:0007669"/>
    <property type="project" value="TreeGrafter"/>
</dbReference>
<keyword evidence="1" id="KW-0805">Transcription regulation</keyword>
<evidence type="ECO:0008006" key="10">
    <source>
        <dbReference type="Google" id="ProtNLM"/>
    </source>
</evidence>
<evidence type="ECO:0000313" key="9">
    <source>
        <dbReference type="Proteomes" id="UP000306050"/>
    </source>
</evidence>
<evidence type="ECO:0000256" key="5">
    <source>
        <dbReference type="SAM" id="MobiDB-lite"/>
    </source>
</evidence>
<reference evidence="8 9" key="1">
    <citation type="submission" date="2019-05" db="EMBL/GenBank/DDBJ databases">
        <title>Sporisorium graminicola CBS 10092 draft sequencing and annotation.</title>
        <authorList>
            <person name="Solano-Gonzalez S."/>
            <person name="Caddick M.X."/>
            <person name="Darby A."/>
        </authorList>
    </citation>
    <scope>NUCLEOTIDE SEQUENCE [LARGE SCALE GENOMIC DNA]</scope>
    <source>
        <strain evidence="8 9">CBS 10092</strain>
    </source>
</reference>
<proteinExistence type="predicted"/>
<feature type="compositionally biased region" description="Low complexity" evidence="5">
    <location>
        <begin position="62"/>
        <end position="77"/>
    </location>
</feature>
<feature type="region of interest" description="Disordered" evidence="5">
    <location>
        <begin position="627"/>
        <end position="720"/>
    </location>
</feature>
<dbReference type="GeneID" id="40729335"/>
<keyword evidence="9" id="KW-1185">Reference proteome</keyword>
<dbReference type="SMART" id="SM00717">
    <property type="entry name" value="SANT"/>
    <property type="match status" value="2"/>
</dbReference>
<sequence length="720" mass="78451">MDGRAGQSTSDPDPQVVLRQLIRQAQAGSSLSTHQPEEFMSTNDVDDDDEGDGNQTDRSDTSSDGSAAKHSSDDGSSSPPPLAPRDQDSRLLPYHQISASLASITADRRELTTLLQQKKHISTAQKRNGRHQRSLERSLQLLSKVREELKAVLTSLDTADIVDAEDQSLEVIRIRKHAEDAAAASPFRASMVQQIPLLRLQSIERAEYDYALGSRMWLEAEDVQLRTAVKAAVMKAHTIALSMDPAFKGDALAEAAKMDEATAMRLAEQMDADRNQPSSSSVQGRNATSGLDWPTISARVPTRSIEETKTRWYGHLRPSVNTSAWNQEEVEDLIRIATPFLAGYLAWPASERVEDATQASTVRQLETAQSASASRAPVPWQSVAEQLGTGRTAHACFVAYCSAIVQRDQPDMTSAEDENGRELFSLFRGSWRIMALHAMSGPNVSISSLVAKSSSAPSKGEAHDDRPPSILGKVGRDAQTLYRRFRNTTDPALATGSWSLEEDLSLAKAVHDLGSDNWAGVAARIMAGRNSSQCRERWNRRLKQVVAEAGAAATDERGQLNEQVIADIIENKKVIRWNKSMDDLLLPCVDDDFKAKDGKTFADVARYLTDKIGTPLSDKNVRDRISILRRNRLGPGQAGSGKGGKGKRKEPDPELDMNGRVAGQQGQSLAVHHGAQKSPTWPGSNPASGPDQQSLSSEGTPKPPARSRTAIVPGGKRQKL</sequence>
<dbReference type="PROSITE" id="PS50090">
    <property type="entry name" value="MYB_LIKE"/>
    <property type="match status" value="1"/>
</dbReference>
<dbReference type="EMBL" id="SRRM01000022">
    <property type="protein sequence ID" value="TKY84538.1"/>
    <property type="molecule type" value="Genomic_DNA"/>
</dbReference>
<dbReference type="Gene3D" id="1.10.10.60">
    <property type="entry name" value="Homeodomain-like"/>
    <property type="match status" value="2"/>
</dbReference>
<dbReference type="PROSITE" id="PS51294">
    <property type="entry name" value="HTH_MYB"/>
    <property type="match status" value="1"/>
</dbReference>